<comment type="subcellular location">
    <subcellularLocation>
        <location evidence="7">Cytoplasm</location>
    </subcellularLocation>
</comment>
<evidence type="ECO:0000313" key="9">
    <source>
        <dbReference type="EMBL" id="MQL52276.1"/>
    </source>
</evidence>
<evidence type="ECO:0000313" key="10">
    <source>
        <dbReference type="Proteomes" id="UP000441717"/>
    </source>
</evidence>
<feature type="binding site" evidence="7">
    <location>
        <position position="161"/>
    </location>
    <ligand>
        <name>N-formimidoyl-L-glutamate</name>
        <dbReference type="ChEBI" id="CHEBI:58928"/>
    </ligand>
</feature>
<feature type="binding site" evidence="7">
    <location>
        <position position="334"/>
    </location>
    <ligand>
        <name>Fe(3+)</name>
        <dbReference type="ChEBI" id="CHEBI:29034"/>
    </ligand>
</feature>
<keyword evidence="4 7" id="KW-0369">Histidine metabolism</keyword>
<keyword evidence="6 7" id="KW-0408">Iron</keyword>
<feature type="binding site" evidence="7">
    <location>
        <position position="89"/>
    </location>
    <ligand>
        <name>Fe(3+)</name>
        <dbReference type="ChEBI" id="CHEBI:29034"/>
    </ligand>
</feature>
<dbReference type="AlphaFoldDB" id="A0A6N7IQD5"/>
<dbReference type="GO" id="GO:0005737">
    <property type="term" value="C:cytoplasm"/>
    <property type="evidence" value="ECO:0007669"/>
    <property type="project" value="UniProtKB-SubCell"/>
</dbReference>
<evidence type="ECO:0000256" key="6">
    <source>
        <dbReference type="ARBA" id="ARBA00023004"/>
    </source>
</evidence>
<evidence type="ECO:0000256" key="7">
    <source>
        <dbReference type="HAMAP-Rule" id="MF_00372"/>
    </source>
</evidence>
<keyword evidence="10" id="KW-1185">Reference proteome</keyword>
<comment type="catalytic activity">
    <reaction evidence="7">
        <text>4-imidazolone-5-propanoate + H2O = N-formimidoyl-L-glutamate</text>
        <dbReference type="Rhea" id="RHEA:23660"/>
        <dbReference type="ChEBI" id="CHEBI:15377"/>
        <dbReference type="ChEBI" id="CHEBI:58928"/>
        <dbReference type="ChEBI" id="CHEBI:77893"/>
        <dbReference type="EC" id="3.5.2.7"/>
    </reaction>
</comment>
<name>A0A6N7IQD5_9FIRM</name>
<feature type="binding site" evidence="7">
    <location>
        <position position="338"/>
    </location>
    <ligand>
        <name>N-formimidoyl-L-glutamate</name>
        <dbReference type="ChEBI" id="CHEBI:58928"/>
    </ligand>
</feature>
<organism evidence="9 10">
    <name type="scientific">Desulfofundulus thermobenzoicus</name>
    <dbReference type="NCBI Taxonomy" id="29376"/>
    <lineage>
        <taxon>Bacteria</taxon>
        <taxon>Bacillati</taxon>
        <taxon>Bacillota</taxon>
        <taxon>Clostridia</taxon>
        <taxon>Eubacteriales</taxon>
        <taxon>Peptococcaceae</taxon>
        <taxon>Desulfofundulus</taxon>
    </lineage>
</organism>
<evidence type="ECO:0000256" key="3">
    <source>
        <dbReference type="ARBA" id="ARBA00022801"/>
    </source>
</evidence>
<dbReference type="SUPFAM" id="SSF51338">
    <property type="entry name" value="Composite domain of metallo-dependent hydrolases"/>
    <property type="match status" value="1"/>
</dbReference>
<dbReference type="FunFam" id="3.20.20.140:FF:000007">
    <property type="entry name" value="Imidazolonepropionase"/>
    <property type="match status" value="1"/>
</dbReference>
<dbReference type="SUPFAM" id="SSF51556">
    <property type="entry name" value="Metallo-dependent hydrolases"/>
    <property type="match status" value="1"/>
</dbReference>
<keyword evidence="3 7" id="KW-0378">Hydrolase</keyword>
<feature type="binding site" evidence="7">
    <location>
        <position position="91"/>
    </location>
    <ligand>
        <name>Zn(2+)</name>
        <dbReference type="ChEBI" id="CHEBI:29105"/>
    </ligand>
</feature>
<dbReference type="InterPro" id="IPR006680">
    <property type="entry name" value="Amidohydro-rel"/>
</dbReference>
<feature type="binding site" evidence="7">
    <location>
        <position position="259"/>
    </location>
    <ligand>
        <name>Zn(2+)</name>
        <dbReference type="ChEBI" id="CHEBI:29105"/>
    </ligand>
</feature>
<dbReference type="EMBL" id="WHYR01000019">
    <property type="protein sequence ID" value="MQL52276.1"/>
    <property type="molecule type" value="Genomic_DNA"/>
</dbReference>
<feature type="binding site" evidence="7">
    <location>
        <position position="194"/>
    </location>
    <ligand>
        <name>4-imidazolone-5-propanoate</name>
        <dbReference type="ChEBI" id="CHEBI:77893"/>
    </ligand>
</feature>
<dbReference type="Gene3D" id="3.20.20.140">
    <property type="entry name" value="Metal-dependent hydrolases"/>
    <property type="match status" value="1"/>
</dbReference>
<dbReference type="Pfam" id="PF01979">
    <property type="entry name" value="Amidohydro_1"/>
    <property type="match status" value="1"/>
</dbReference>
<comment type="function">
    <text evidence="7">Catalyzes the hydrolytic cleavage of the carbon-nitrogen bond in imidazolone-5-propanoate to yield N-formimidoyl-L-glutamate. It is the third step in the universal histidine degradation pathway.</text>
</comment>
<feature type="binding site" evidence="7">
    <location>
        <position position="98"/>
    </location>
    <ligand>
        <name>4-imidazolone-5-propanoate</name>
        <dbReference type="ChEBI" id="CHEBI:77893"/>
    </ligand>
</feature>
<evidence type="ECO:0000256" key="2">
    <source>
        <dbReference type="ARBA" id="ARBA00022723"/>
    </source>
</evidence>
<feature type="binding site" evidence="7">
    <location>
        <position position="91"/>
    </location>
    <ligand>
        <name>Fe(3+)</name>
        <dbReference type="ChEBI" id="CHEBI:29034"/>
    </ligand>
</feature>
<dbReference type="GO" id="GO:0050480">
    <property type="term" value="F:imidazolonepropionase activity"/>
    <property type="evidence" value="ECO:0007669"/>
    <property type="project" value="UniProtKB-UniRule"/>
</dbReference>
<protein>
    <recommendedName>
        <fullName evidence="1 7">Imidazolonepropionase</fullName>
        <ecNumber evidence="1 7">3.5.2.7</ecNumber>
    </recommendedName>
    <alternativeName>
        <fullName evidence="7">Imidazolone-5-propionate hydrolase</fullName>
    </alternativeName>
</protein>
<feature type="binding site" evidence="7">
    <location>
        <position position="334"/>
    </location>
    <ligand>
        <name>Zn(2+)</name>
        <dbReference type="ChEBI" id="CHEBI:29105"/>
    </ligand>
</feature>
<feature type="binding site" evidence="7">
    <location>
        <position position="259"/>
    </location>
    <ligand>
        <name>Fe(3+)</name>
        <dbReference type="ChEBI" id="CHEBI:29034"/>
    </ligand>
</feature>
<sequence>MGGVYILQPYAEMVVHNIGVLATCAGGIKKGRDMLDAGLVEGAAVAVSGGRILAAGREDEVKGAVRTDGRTKFIDAMGCLVTPGLVDCHTHMLHAGSREKELAWKLEGKSYLEILSAGGGILSTVRETRRAGDEILLMQTKKRLARALAHGTTTVEIKSGYGLSVEEELRALRLVRRLQREQPVELVPTFLGAHAVPEECKNEPDRYVDLVCREMIPRVAREKLALFNDVFCEEGVFTVDQSRSILQAGLAHGLRPKIHADEMAGSGGAELAAEVGAVSADHLLHVSPRGVRALAASGTVAVLLPGTAYYLASGHYAPARALIEAGVPVAVASDANPGSCPTEALQSLFNMACLYLRLRPAEVLNAMTVNAAAALGLVGRLGSLEPGRQADLVIWDAPNLDYPAYHFGVNLVRQVIKTGQIIGRGEECAC</sequence>
<dbReference type="GO" id="GO:0005506">
    <property type="term" value="F:iron ion binding"/>
    <property type="evidence" value="ECO:0007669"/>
    <property type="project" value="UniProtKB-UniRule"/>
</dbReference>
<dbReference type="CDD" id="cd01296">
    <property type="entry name" value="Imidazolone-5PH"/>
    <property type="match status" value="1"/>
</dbReference>
<dbReference type="PANTHER" id="PTHR42752:SF1">
    <property type="entry name" value="IMIDAZOLONEPROPIONASE-RELATED"/>
    <property type="match status" value="1"/>
</dbReference>
<dbReference type="UniPathway" id="UPA00379">
    <property type="reaction ID" value="UER00551"/>
</dbReference>
<feature type="binding site" evidence="7">
    <location>
        <position position="89"/>
    </location>
    <ligand>
        <name>Zn(2+)</name>
        <dbReference type="ChEBI" id="CHEBI:29105"/>
    </ligand>
</feature>
<accession>A0A6N7IQD5</accession>
<dbReference type="InterPro" id="IPR005920">
    <property type="entry name" value="HutI"/>
</dbReference>
<evidence type="ECO:0000256" key="5">
    <source>
        <dbReference type="ARBA" id="ARBA00022833"/>
    </source>
</evidence>
<feature type="binding site" evidence="7">
    <location>
        <position position="336"/>
    </location>
    <ligand>
        <name>N-formimidoyl-L-glutamate</name>
        <dbReference type="ChEBI" id="CHEBI:58928"/>
    </ligand>
</feature>
<feature type="binding site" evidence="7">
    <location>
        <position position="161"/>
    </location>
    <ligand>
        <name>4-imidazolone-5-propanoate</name>
        <dbReference type="ChEBI" id="CHEBI:77893"/>
    </ligand>
</feature>
<dbReference type="PANTHER" id="PTHR42752">
    <property type="entry name" value="IMIDAZOLONEPROPIONASE"/>
    <property type="match status" value="1"/>
</dbReference>
<dbReference type="InterPro" id="IPR032466">
    <property type="entry name" value="Metal_Hydrolase"/>
</dbReference>
<reference evidence="9 10" key="1">
    <citation type="submission" date="2019-10" db="EMBL/GenBank/DDBJ databases">
        <title>Comparative genomics of sulfur disproportionating microorganisms.</title>
        <authorList>
            <person name="Ward L.M."/>
            <person name="Bertran E."/>
            <person name="Johnston D."/>
        </authorList>
    </citation>
    <scope>NUCLEOTIDE SEQUENCE [LARGE SCALE GENOMIC DNA]</scope>
    <source>
        <strain evidence="9 10">DSM 14055</strain>
    </source>
</reference>
<dbReference type="EC" id="3.5.2.7" evidence="1 7"/>
<comment type="caution">
    <text evidence="9">The sequence shown here is derived from an EMBL/GenBank/DDBJ whole genome shotgun (WGS) entry which is preliminary data.</text>
</comment>
<dbReference type="HAMAP" id="MF_00372">
    <property type="entry name" value="HutI"/>
    <property type="match status" value="1"/>
</dbReference>
<feature type="domain" description="Amidohydrolase-related" evidence="8">
    <location>
        <begin position="80"/>
        <end position="420"/>
    </location>
</feature>
<evidence type="ECO:0000256" key="4">
    <source>
        <dbReference type="ARBA" id="ARBA00022808"/>
    </source>
</evidence>
<dbReference type="Proteomes" id="UP000441717">
    <property type="component" value="Unassembled WGS sequence"/>
</dbReference>
<evidence type="ECO:0000259" key="8">
    <source>
        <dbReference type="Pfam" id="PF01979"/>
    </source>
</evidence>
<dbReference type="OrthoDB" id="9776455at2"/>
<comment type="cofactor">
    <cofactor evidence="7">
        <name>Zn(2+)</name>
        <dbReference type="ChEBI" id="CHEBI:29105"/>
    </cofactor>
    <cofactor evidence="7">
        <name>Fe(3+)</name>
        <dbReference type="ChEBI" id="CHEBI:29034"/>
    </cofactor>
    <text evidence="7">Binds 1 zinc or iron ion per subunit.</text>
</comment>
<feature type="binding site" evidence="7">
    <location>
        <position position="339"/>
    </location>
    <ligand>
        <name>4-imidazolone-5-propanoate</name>
        <dbReference type="ChEBI" id="CHEBI:77893"/>
    </ligand>
</feature>
<dbReference type="GO" id="GO:0019557">
    <property type="term" value="P:L-histidine catabolic process to glutamate and formate"/>
    <property type="evidence" value="ECO:0007669"/>
    <property type="project" value="UniProtKB-UniPathway"/>
</dbReference>
<comment type="similarity">
    <text evidence="7">Belongs to the metallo-dependent hydrolases superfamily. HutI family.</text>
</comment>
<dbReference type="GO" id="GO:0019556">
    <property type="term" value="P:L-histidine catabolic process to glutamate and formamide"/>
    <property type="evidence" value="ECO:0007669"/>
    <property type="project" value="UniProtKB-UniRule"/>
</dbReference>
<keyword evidence="5 7" id="KW-0862">Zinc</keyword>
<dbReference type="InterPro" id="IPR011059">
    <property type="entry name" value="Metal-dep_hydrolase_composite"/>
</dbReference>
<evidence type="ECO:0000256" key="1">
    <source>
        <dbReference type="ARBA" id="ARBA00012864"/>
    </source>
</evidence>
<gene>
    <name evidence="7" type="primary">hutI</name>
    <name evidence="9" type="ORF">GFC01_08335</name>
</gene>
<keyword evidence="7" id="KW-0963">Cytoplasm</keyword>
<dbReference type="NCBIfam" id="TIGR01224">
    <property type="entry name" value="hutI"/>
    <property type="match status" value="1"/>
</dbReference>
<dbReference type="GO" id="GO:0008270">
    <property type="term" value="F:zinc ion binding"/>
    <property type="evidence" value="ECO:0007669"/>
    <property type="project" value="UniProtKB-UniRule"/>
</dbReference>
<proteinExistence type="inferred from homology"/>
<comment type="pathway">
    <text evidence="7">Amino-acid degradation; L-histidine degradation into L-glutamate; N-formimidoyl-L-glutamate from L-histidine: step 3/3.</text>
</comment>
<keyword evidence="2 7" id="KW-0479">Metal-binding</keyword>
<feature type="binding site" evidence="7">
    <location>
        <position position="262"/>
    </location>
    <ligand>
        <name>4-imidazolone-5-propanoate</name>
        <dbReference type="ChEBI" id="CHEBI:77893"/>
    </ligand>
</feature>
<dbReference type="Gene3D" id="2.30.40.10">
    <property type="entry name" value="Urease, subunit C, domain 1"/>
    <property type="match status" value="1"/>
</dbReference>